<dbReference type="EC" id="3.1.1.-" evidence="5"/>
<dbReference type="InterPro" id="IPR033556">
    <property type="entry name" value="PLA"/>
</dbReference>
<dbReference type="Proteomes" id="UP000288805">
    <property type="component" value="Unassembled WGS sequence"/>
</dbReference>
<dbReference type="GO" id="GO:0008970">
    <property type="term" value="F:phospholipase A1 activity"/>
    <property type="evidence" value="ECO:0007669"/>
    <property type="project" value="UniProtKB-UniRule"/>
</dbReference>
<proteinExistence type="inferred from homology"/>
<evidence type="ECO:0000256" key="1">
    <source>
        <dbReference type="ARBA" id="ARBA00010701"/>
    </source>
</evidence>
<evidence type="ECO:0000259" key="6">
    <source>
        <dbReference type="Pfam" id="PF01764"/>
    </source>
</evidence>
<dbReference type="InterPro" id="IPR029058">
    <property type="entry name" value="AB_hydrolase_fold"/>
</dbReference>
<comment type="caution">
    <text evidence="7">The sequence shown here is derived from an EMBL/GenBank/DDBJ whole genome shotgun (WGS) entry which is preliminary data.</text>
</comment>
<organism evidence="7 8">
    <name type="scientific">Vitis vinifera</name>
    <name type="common">Grape</name>
    <dbReference type="NCBI Taxonomy" id="29760"/>
    <lineage>
        <taxon>Eukaryota</taxon>
        <taxon>Viridiplantae</taxon>
        <taxon>Streptophyta</taxon>
        <taxon>Embryophyta</taxon>
        <taxon>Tracheophyta</taxon>
        <taxon>Spermatophyta</taxon>
        <taxon>Magnoliopsida</taxon>
        <taxon>eudicotyledons</taxon>
        <taxon>Gunneridae</taxon>
        <taxon>Pentapetalae</taxon>
        <taxon>rosids</taxon>
        <taxon>Vitales</taxon>
        <taxon>Vitaceae</taxon>
        <taxon>Viteae</taxon>
        <taxon>Vitis</taxon>
    </lineage>
</organism>
<dbReference type="GO" id="GO:0016042">
    <property type="term" value="P:lipid catabolic process"/>
    <property type="evidence" value="ECO:0007669"/>
    <property type="project" value="UniProtKB-UniRule"/>
</dbReference>
<sequence length="493" mass="55493">MAMQDPFLNRTPKPKNVRYSLDTVNEGKYKSGIASKLNSSGCWGWTRRELLNPANLGSPYHQSLMVSDHNSMFSVFDPDDGYGVLTQVGLLAEMIRSIAKRWRTLSGQDDWKNLLDPLDNDLRQYIIHYGEMAQATYDTFNREPKSKFAGSNIYSRRNLFSQVGLAEPNPYTYTPTKYLYATSEIKVPTAFILKPIPIDAWSKQSNWIGFVAVATDEGKTALGRRDIVVAWRGSVQIVEWLKDFDFPLASASMIVGEKGNPYAHRGWLSIYTSHDPKSRFNKQSARDQVLSEVKRLVDKYKDEEISITITGHSLGAALGTLCAADIVANKFNKPKDKPQKSCPVTAFLFGSPRVGDLNFRNVLLSLENILHLIRVTNVPDIVPTLPTEGYYSEVGQGLVIDTRFSNFLKFPECYDTWHSLEAHLHGVAGTQGSKGGFHLEVDRSIALVNKMLDALKDEYPVPASWWCMRNKGMKRLADGSWELKDHGKDDNKP</sequence>
<gene>
    <name evidence="7" type="primary">DSEL_1</name>
    <name evidence="7" type="ORF">CK203_015460</name>
</gene>
<dbReference type="FunFam" id="3.40.50.1820:FF:000065">
    <property type="entry name" value="Phospholipase A1-II 3"/>
    <property type="match status" value="1"/>
</dbReference>
<dbReference type="SUPFAM" id="SSF53474">
    <property type="entry name" value="alpha/beta-Hydrolases"/>
    <property type="match status" value="1"/>
</dbReference>
<dbReference type="InterPro" id="IPR002921">
    <property type="entry name" value="Fungal_lipase-type"/>
</dbReference>
<dbReference type="AlphaFoldDB" id="A0A438JJU7"/>
<dbReference type="PANTHER" id="PTHR31828">
    <property type="entry name" value="PHOSPHOLIPASE A1-IIGAMMA"/>
    <property type="match status" value="1"/>
</dbReference>
<protein>
    <recommendedName>
        <fullName evidence="5">Phospholipase A1</fullName>
        <ecNumber evidence="5">3.1.1.-</ecNumber>
    </recommendedName>
</protein>
<dbReference type="Gene3D" id="3.40.50.1820">
    <property type="entry name" value="alpha/beta hydrolase"/>
    <property type="match status" value="1"/>
</dbReference>
<comment type="function">
    <text evidence="5">Acylhydrolase that catalyzes the hydrolysis of phospholipids at the sn-1 position.</text>
</comment>
<accession>A0A438JJU7</accession>
<evidence type="ECO:0000256" key="2">
    <source>
        <dbReference type="ARBA" id="ARBA00022801"/>
    </source>
</evidence>
<keyword evidence="4 5" id="KW-0443">Lipid metabolism</keyword>
<evidence type="ECO:0000313" key="7">
    <source>
        <dbReference type="EMBL" id="RVX09236.1"/>
    </source>
</evidence>
<evidence type="ECO:0000256" key="4">
    <source>
        <dbReference type="ARBA" id="ARBA00023098"/>
    </source>
</evidence>
<reference evidence="7 8" key="1">
    <citation type="journal article" date="2018" name="PLoS Genet.">
        <title>Population sequencing reveals clonal diversity and ancestral inbreeding in the grapevine cultivar Chardonnay.</title>
        <authorList>
            <person name="Roach M.J."/>
            <person name="Johnson D.L."/>
            <person name="Bohlmann J."/>
            <person name="van Vuuren H.J."/>
            <person name="Jones S.J."/>
            <person name="Pretorius I.S."/>
            <person name="Schmidt S.A."/>
            <person name="Borneman A.R."/>
        </authorList>
    </citation>
    <scope>NUCLEOTIDE SEQUENCE [LARGE SCALE GENOMIC DNA]</scope>
    <source>
        <strain evidence="8">cv. Chardonnay</strain>
        <tissue evidence="7">Leaf</tissue>
    </source>
</reference>
<name>A0A438JJU7_VITVI</name>
<dbReference type="Pfam" id="PF01764">
    <property type="entry name" value="Lipase_3"/>
    <property type="match status" value="1"/>
</dbReference>
<dbReference type="GO" id="GO:0005737">
    <property type="term" value="C:cytoplasm"/>
    <property type="evidence" value="ECO:0007669"/>
    <property type="project" value="UniProtKB-ARBA"/>
</dbReference>
<comment type="similarity">
    <text evidence="1 5">Belongs to the AB hydrolase superfamily. Lipase family.</text>
</comment>
<evidence type="ECO:0000256" key="3">
    <source>
        <dbReference type="ARBA" id="ARBA00022963"/>
    </source>
</evidence>
<evidence type="ECO:0000256" key="5">
    <source>
        <dbReference type="RuleBase" id="RU367093"/>
    </source>
</evidence>
<feature type="domain" description="Fungal lipase-type" evidence="6">
    <location>
        <begin position="228"/>
        <end position="388"/>
    </location>
</feature>
<dbReference type="CDD" id="cd00519">
    <property type="entry name" value="Lipase_3"/>
    <property type="match status" value="1"/>
</dbReference>
<keyword evidence="3 5" id="KW-0442">Lipid degradation</keyword>
<keyword evidence="2 5" id="KW-0378">Hydrolase</keyword>
<evidence type="ECO:0000313" key="8">
    <source>
        <dbReference type="Proteomes" id="UP000288805"/>
    </source>
</evidence>
<dbReference type="PANTHER" id="PTHR31828:SF1">
    <property type="entry name" value="PHOSPHOLIPASE A1-IIGAMMA"/>
    <property type="match status" value="1"/>
</dbReference>
<dbReference type="EMBL" id="QGNW01000038">
    <property type="protein sequence ID" value="RVX09236.1"/>
    <property type="molecule type" value="Genomic_DNA"/>
</dbReference>